<comment type="caution">
    <text evidence="1">The sequence shown here is derived from an EMBL/GenBank/DDBJ whole genome shotgun (WGS) entry which is preliminary data.</text>
</comment>
<keyword evidence="2" id="KW-1185">Reference proteome</keyword>
<name>A0ABQ4IX50_9ACTN</name>
<accession>A0ABQ4IX50</accession>
<organism evidence="1 2">
    <name type="scientific">Micromonospora lutea</name>
    <dbReference type="NCBI Taxonomy" id="419825"/>
    <lineage>
        <taxon>Bacteria</taxon>
        <taxon>Bacillati</taxon>
        <taxon>Actinomycetota</taxon>
        <taxon>Actinomycetes</taxon>
        <taxon>Micromonosporales</taxon>
        <taxon>Micromonosporaceae</taxon>
        <taxon>Micromonospora</taxon>
    </lineage>
</organism>
<sequence>MKHQQILVKLAAPFLVRALDEDLARWVGWQMLRSPEESRADTDVVRPILARWRCLLDADDTAPDTRHRGWVALAVLLHRYGLTDEAVTAHALTSIDALNRDVVLSDAFARQSPTIKRFLTTPPSALTRRPRRPSALTLLRPGDVISIQVAAKFYTAFVRQVAASRAYPVIEFYSGSFDRPPTLGQLSGRPAALDRGHARFGVVGLNYLPDPANQVLAVAAQHQQPPLGNEPEPGEGLYTMTDIIRLQRDITRLSATSTA</sequence>
<evidence type="ECO:0000313" key="2">
    <source>
        <dbReference type="Proteomes" id="UP000643165"/>
    </source>
</evidence>
<dbReference type="Proteomes" id="UP000643165">
    <property type="component" value="Unassembled WGS sequence"/>
</dbReference>
<dbReference type="RefSeq" id="WP_203999224.1">
    <property type="nucleotide sequence ID" value="NZ_BOPB01000013.1"/>
</dbReference>
<reference evidence="1 2" key="1">
    <citation type="submission" date="2021-01" db="EMBL/GenBank/DDBJ databases">
        <title>Whole genome shotgun sequence of Verrucosispora lutea NBRC 106530.</title>
        <authorList>
            <person name="Komaki H."/>
            <person name="Tamura T."/>
        </authorList>
    </citation>
    <scope>NUCLEOTIDE SEQUENCE [LARGE SCALE GENOMIC DNA]</scope>
    <source>
        <strain evidence="1 2">NBRC 106530</strain>
    </source>
</reference>
<proteinExistence type="predicted"/>
<dbReference type="EMBL" id="BOPB01000013">
    <property type="protein sequence ID" value="GIJ22356.1"/>
    <property type="molecule type" value="Genomic_DNA"/>
</dbReference>
<protein>
    <submittedName>
        <fullName evidence="1">Uncharacterized protein</fullName>
    </submittedName>
</protein>
<evidence type="ECO:0000313" key="1">
    <source>
        <dbReference type="EMBL" id="GIJ22356.1"/>
    </source>
</evidence>
<gene>
    <name evidence="1" type="ORF">Vlu01_29800</name>
</gene>